<dbReference type="Gene3D" id="3.40.50.1110">
    <property type="entry name" value="SGNH hydrolase"/>
    <property type="match status" value="1"/>
</dbReference>
<feature type="region of interest" description="Disordered" evidence="1">
    <location>
        <begin position="1"/>
        <end position="54"/>
    </location>
</feature>
<accession>A0ABU0KIH6</accession>
<evidence type="ECO:0000313" key="3">
    <source>
        <dbReference type="EMBL" id="MDQ0487797.1"/>
    </source>
</evidence>
<dbReference type="EMBL" id="JAUSWC010000008">
    <property type="protein sequence ID" value="MDQ0487797.1"/>
    <property type="molecule type" value="Genomic_DNA"/>
</dbReference>
<feature type="compositionally biased region" description="Basic and acidic residues" evidence="1">
    <location>
        <begin position="8"/>
        <end position="34"/>
    </location>
</feature>
<keyword evidence="4" id="KW-1185">Reference proteome</keyword>
<organism evidence="3 4">
    <name type="scientific">Streptomyces thermodiastaticus</name>
    <dbReference type="NCBI Taxonomy" id="44061"/>
    <lineage>
        <taxon>Bacteria</taxon>
        <taxon>Bacillati</taxon>
        <taxon>Actinomycetota</taxon>
        <taxon>Actinomycetes</taxon>
        <taxon>Kitasatosporales</taxon>
        <taxon>Streptomycetaceae</taxon>
        <taxon>Streptomyces</taxon>
    </lineage>
</organism>
<dbReference type="InterPro" id="IPR036514">
    <property type="entry name" value="SGNH_hydro_sf"/>
</dbReference>
<feature type="domain" description="SGNH hydrolase-type esterase" evidence="2">
    <location>
        <begin position="63"/>
        <end position="236"/>
    </location>
</feature>
<sequence length="318" mass="33791">MPGTETPGTEKPDPETPGTEKPDPETPGTEKPDTETPGTETSDTETPVTKTSDTETTYLRYVALGDSQTEGVGDGDDLTGLRGFADRLAEHLARHEPALQYANLAVRGRLAAQVHAEQLAPALALRPDLATVVAGVNDLLRPGFDADQVCAHLDAMFGALTEQGATVATITIPDLSRVCPVARPLIPRVTALNEGIRRTARRHGVVVAETALHPVAGDPRLWSSDRLHAGPLGHERIAAALAHALRLPGSDDTWTHPLPPQSLPTGLRAVGTELHWLAGFLGPWLLRRLRGRSSGDGRTAKRPLLHPVLDVGGPETDG</sequence>
<dbReference type="PANTHER" id="PTHR43784:SF2">
    <property type="entry name" value="GDSL-LIKE LIPASE_ACYLHYDROLASE, PUTATIVE (AFU_ORTHOLOGUE AFUA_2G00820)-RELATED"/>
    <property type="match status" value="1"/>
</dbReference>
<dbReference type="InterPro" id="IPR053140">
    <property type="entry name" value="GDSL_Rv0518-like"/>
</dbReference>
<gene>
    <name evidence="3" type="ORF">QO019_002652</name>
</gene>
<proteinExistence type="predicted"/>
<evidence type="ECO:0000256" key="1">
    <source>
        <dbReference type="SAM" id="MobiDB-lite"/>
    </source>
</evidence>
<dbReference type="Proteomes" id="UP001236795">
    <property type="component" value="Unassembled WGS sequence"/>
</dbReference>
<dbReference type="CDD" id="cd01832">
    <property type="entry name" value="SGNH_hydrolase_like_1"/>
    <property type="match status" value="1"/>
</dbReference>
<dbReference type="RefSeq" id="WP_337590543.1">
    <property type="nucleotide sequence ID" value="NZ_JAUSWC010000008.1"/>
</dbReference>
<dbReference type="SUPFAM" id="SSF52266">
    <property type="entry name" value="SGNH hydrolase"/>
    <property type="match status" value="1"/>
</dbReference>
<evidence type="ECO:0000259" key="2">
    <source>
        <dbReference type="Pfam" id="PF13472"/>
    </source>
</evidence>
<dbReference type="InterPro" id="IPR013830">
    <property type="entry name" value="SGNH_hydro"/>
</dbReference>
<reference evidence="3 4" key="1">
    <citation type="submission" date="2023-07" db="EMBL/GenBank/DDBJ databases">
        <title>Genomic Encyclopedia of Type Strains, Phase IV (KMG-IV): sequencing the most valuable type-strain genomes for metagenomic binning, comparative biology and taxonomic classification.</title>
        <authorList>
            <person name="Goeker M."/>
        </authorList>
    </citation>
    <scope>NUCLEOTIDE SEQUENCE [LARGE SCALE GENOMIC DNA]</scope>
    <source>
        <strain evidence="3 4">DSM 40573</strain>
    </source>
</reference>
<evidence type="ECO:0000313" key="4">
    <source>
        <dbReference type="Proteomes" id="UP001236795"/>
    </source>
</evidence>
<feature type="region of interest" description="Disordered" evidence="1">
    <location>
        <begin position="294"/>
        <end position="318"/>
    </location>
</feature>
<feature type="compositionally biased region" description="Polar residues" evidence="1">
    <location>
        <begin position="36"/>
        <end position="54"/>
    </location>
</feature>
<dbReference type="PANTHER" id="PTHR43784">
    <property type="entry name" value="GDSL-LIKE LIPASE/ACYLHYDROLASE, PUTATIVE (AFU_ORTHOLOGUE AFUA_2G00820)-RELATED"/>
    <property type="match status" value="1"/>
</dbReference>
<dbReference type="Pfam" id="PF13472">
    <property type="entry name" value="Lipase_GDSL_2"/>
    <property type="match status" value="1"/>
</dbReference>
<comment type="caution">
    <text evidence="3">The sequence shown here is derived from an EMBL/GenBank/DDBJ whole genome shotgun (WGS) entry which is preliminary data.</text>
</comment>
<name>A0ABU0KIH6_9ACTN</name>
<protein>
    <submittedName>
        <fullName evidence="3">Lysophospholipase L1-like esterase</fullName>
    </submittedName>
</protein>